<reference evidence="2 3" key="1">
    <citation type="submission" date="2019-02" db="EMBL/GenBank/DDBJ databases">
        <title>Deep-cultivation of Planctomycetes and their phenomic and genomic characterization uncovers novel biology.</title>
        <authorList>
            <person name="Wiegand S."/>
            <person name="Jogler M."/>
            <person name="Boedeker C."/>
            <person name="Pinto D."/>
            <person name="Vollmers J."/>
            <person name="Rivas-Marin E."/>
            <person name="Kohn T."/>
            <person name="Peeters S.H."/>
            <person name="Heuer A."/>
            <person name="Rast P."/>
            <person name="Oberbeckmann S."/>
            <person name="Bunk B."/>
            <person name="Jeske O."/>
            <person name="Meyerdierks A."/>
            <person name="Storesund J.E."/>
            <person name="Kallscheuer N."/>
            <person name="Luecker S."/>
            <person name="Lage O.M."/>
            <person name="Pohl T."/>
            <person name="Merkel B.J."/>
            <person name="Hornburger P."/>
            <person name="Mueller R.-W."/>
            <person name="Bruemmer F."/>
            <person name="Labrenz M."/>
            <person name="Spormann A.M."/>
            <person name="Op Den Camp H."/>
            <person name="Overmann J."/>
            <person name="Amann R."/>
            <person name="Jetten M.S.M."/>
            <person name="Mascher T."/>
            <person name="Medema M.H."/>
            <person name="Devos D.P."/>
            <person name="Kaster A.-K."/>
            <person name="Ovreas L."/>
            <person name="Rohde M."/>
            <person name="Galperin M.Y."/>
            <person name="Jogler C."/>
        </authorList>
    </citation>
    <scope>NUCLEOTIDE SEQUENCE [LARGE SCALE GENOMIC DNA]</scope>
    <source>
        <strain evidence="2 3">Pan54</strain>
    </source>
</reference>
<dbReference type="Proteomes" id="UP000316095">
    <property type="component" value="Unassembled WGS sequence"/>
</dbReference>
<evidence type="ECO:0000256" key="1">
    <source>
        <dbReference type="SAM" id="SignalP"/>
    </source>
</evidence>
<dbReference type="AlphaFoldDB" id="A0A5C5XIP0"/>
<evidence type="ECO:0000313" key="3">
    <source>
        <dbReference type="Proteomes" id="UP000316095"/>
    </source>
</evidence>
<dbReference type="InterPro" id="IPR028994">
    <property type="entry name" value="Integrin_alpha_N"/>
</dbReference>
<dbReference type="OrthoDB" id="243895at2"/>
<proteinExistence type="predicted"/>
<feature type="chain" id="PRO_5023072758" description="FG-GAP repeat protein" evidence="1">
    <location>
        <begin position="25"/>
        <end position="409"/>
    </location>
</feature>
<organism evidence="2 3">
    <name type="scientific">Rubinisphaera italica</name>
    <dbReference type="NCBI Taxonomy" id="2527969"/>
    <lineage>
        <taxon>Bacteria</taxon>
        <taxon>Pseudomonadati</taxon>
        <taxon>Planctomycetota</taxon>
        <taxon>Planctomycetia</taxon>
        <taxon>Planctomycetales</taxon>
        <taxon>Planctomycetaceae</taxon>
        <taxon>Rubinisphaera</taxon>
    </lineage>
</organism>
<sequence length="409" mass="45696" precursor="true">MKINLRHVFLFTWLSLSLATGVSAEPWNMHVIDNTSRGADGIKLADVNGDHLLDITTGWEEGGQIRLYIQPARSLVKQPWPAVTVGKVKSPEDAFFADVNADGKLDIVSCCEGNQQSLFVHLCPFGPAQLLKSSDWETQAIVDSQKKTRWMFGQAAQLDEDLSWELLCGSKDPHGQIGWYDPVAENPADANWYPIGPAGWIMTLDQVDIDLDGDLDIFYSDRKGPRRGCWCRINPGDRTDPANWLEIAIGGQGKEVMFLTTTDANHDGLIDFVCPVKNGEFEIYWNVPSQSKALKTPTFKSVSLHYPEKVGTAKCARLVDVDLDHQLDLIATCEHAEKKHGVYWLSGFKLENAACQISEPVFHEISGTEQGIKYDLIEMIDLDADGDLDLLTCEERDNLGVIWYENPTR</sequence>
<dbReference type="SUPFAM" id="SSF69318">
    <property type="entry name" value="Integrin alpha N-terminal domain"/>
    <property type="match status" value="1"/>
</dbReference>
<comment type="caution">
    <text evidence="2">The sequence shown here is derived from an EMBL/GenBank/DDBJ whole genome shotgun (WGS) entry which is preliminary data.</text>
</comment>
<dbReference type="RefSeq" id="WP_146504069.1">
    <property type="nucleotide sequence ID" value="NZ_SJPG01000001.1"/>
</dbReference>
<accession>A0A5C5XIP0</accession>
<evidence type="ECO:0008006" key="4">
    <source>
        <dbReference type="Google" id="ProtNLM"/>
    </source>
</evidence>
<gene>
    <name evidence="2" type="ORF">Pan54_29240</name>
</gene>
<evidence type="ECO:0000313" key="2">
    <source>
        <dbReference type="EMBL" id="TWT62183.1"/>
    </source>
</evidence>
<protein>
    <recommendedName>
        <fullName evidence="4">FG-GAP repeat protein</fullName>
    </recommendedName>
</protein>
<keyword evidence="1" id="KW-0732">Signal</keyword>
<dbReference type="EMBL" id="SJPG01000001">
    <property type="protein sequence ID" value="TWT62183.1"/>
    <property type="molecule type" value="Genomic_DNA"/>
</dbReference>
<dbReference type="PANTHER" id="PTHR44103">
    <property type="entry name" value="PROPROTEIN CONVERTASE P"/>
    <property type="match status" value="1"/>
</dbReference>
<feature type="signal peptide" evidence="1">
    <location>
        <begin position="1"/>
        <end position="24"/>
    </location>
</feature>
<dbReference type="PANTHER" id="PTHR44103:SF1">
    <property type="entry name" value="PROPROTEIN CONVERTASE P"/>
    <property type="match status" value="1"/>
</dbReference>
<name>A0A5C5XIP0_9PLAN</name>
<keyword evidence="3" id="KW-1185">Reference proteome</keyword>